<organism evidence="1 2">
    <name type="scientific">Methylomonas subterranea</name>
    <dbReference type="NCBI Taxonomy" id="2952225"/>
    <lineage>
        <taxon>Bacteria</taxon>
        <taxon>Pseudomonadati</taxon>
        <taxon>Pseudomonadota</taxon>
        <taxon>Gammaproteobacteria</taxon>
        <taxon>Methylococcales</taxon>
        <taxon>Methylococcaceae</taxon>
        <taxon>Methylomonas</taxon>
    </lineage>
</organism>
<protein>
    <submittedName>
        <fullName evidence="1">Type I-U CRISPR-associated protein Csb2</fullName>
    </submittedName>
</protein>
<dbReference type="Proteomes" id="UP001524499">
    <property type="component" value="Unassembled WGS sequence"/>
</dbReference>
<keyword evidence="2" id="KW-1185">Reference proteome</keyword>
<dbReference type="Pfam" id="PF09609">
    <property type="entry name" value="Cas_GSU0054"/>
    <property type="match status" value="2"/>
</dbReference>
<comment type="caution">
    <text evidence="1">The sequence shown here is derived from an EMBL/GenBank/DDBJ whole genome shotgun (WGS) entry which is preliminary data.</text>
</comment>
<accession>A0ABT1TLP9</accession>
<name>A0ABT1TLP9_9GAMM</name>
<proteinExistence type="predicted"/>
<evidence type="ECO:0000313" key="2">
    <source>
        <dbReference type="Proteomes" id="UP001524499"/>
    </source>
</evidence>
<dbReference type="RefSeq" id="WP_256604321.1">
    <property type="nucleotide sequence ID" value="NZ_JANIBJ010000053.1"/>
</dbReference>
<reference evidence="1 2" key="1">
    <citation type="submission" date="2022-07" db="EMBL/GenBank/DDBJ databases">
        <title>Methylomonas rivi sp. nov., Methylomonas rosea sp. nov., Methylomonas aureus sp. nov. and Methylomonas subterranea sp. nov., four novel methanotrophs isolated from a freshwater creek and the deep terrestrial subsurface.</title>
        <authorList>
            <person name="Abin C."/>
            <person name="Sankaranarayanan K."/>
            <person name="Garner C."/>
            <person name="Sindelar R."/>
            <person name="Kotary K."/>
            <person name="Garner R."/>
            <person name="Barclay S."/>
            <person name="Lawson P."/>
            <person name="Krumholz L."/>
        </authorList>
    </citation>
    <scope>NUCLEOTIDE SEQUENCE [LARGE SCALE GENOMIC DNA]</scope>
    <source>
        <strain evidence="1 2">SURF-2</strain>
    </source>
</reference>
<evidence type="ECO:0000313" key="1">
    <source>
        <dbReference type="EMBL" id="MCQ8106239.1"/>
    </source>
</evidence>
<gene>
    <name evidence="1" type="primary">csb2</name>
    <name evidence="1" type="ORF">NP590_19175</name>
</gene>
<dbReference type="EMBL" id="JANIBJ010000053">
    <property type="protein sequence ID" value="MCQ8106239.1"/>
    <property type="molecule type" value="Genomic_DNA"/>
</dbReference>
<dbReference type="InterPro" id="IPR019089">
    <property type="entry name" value="Cas_GSU0054"/>
</dbReference>
<dbReference type="NCBIfam" id="TIGR02165">
    <property type="entry name" value="cas5_6_GSU0054"/>
    <property type="match status" value="1"/>
</dbReference>
<sequence>MFSLGIRYLNGWAMAAADGAKKQVAEWPPHPGRVYMALAAAWFETGQNPAEQEALGWLETLVPPDIHCSDAKQRESVNVYVPVNDSATPYENEKKGVLAPTVGGYPLGRKRRDRRFPVAIPFNPDVHIVWDAEPTDQQKVALISLTRKVVSIGHSASLVQMWFDPQPPESNWKKADYLATHKFRVPCSGRLQYLAKQANRESVIRYSDLQAEQQRLQDSKKTVDKARKEQIKDLKGADKKNAELPFRQKLSVIDERLEQLGSELARSEKPISLRPDDPGVWQGYRKVIAKDITQQSVIYQAIFDPNFIVLKLSGKRLNLQSTLKLTQALRGALMKNQPAPMPEWLSGHAENGRASRNPHIALFPLPFVGSEHADGRIMGLGIALPQSVDLQQAAAIFEPWLRNEEDWQPRKIKLFDGQWLECGAELDTRESPPTNLQIKTWTRPSKVWASVTPVVLDRHFDGKDKWEQAAESVKDGCERLGLPRPAEVLLHPVSLFEGVPHSKEFPYITRKTDGGRLHHAHAVLVFEQAVSGPILICAGRFRGYGLCRPWFDKGEFNG</sequence>